<proteinExistence type="predicted"/>
<dbReference type="AlphaFoldDB" id="A0A7T8JVE0"/>
<gene>
    <name evidence="2" type="ORF">FKW44_023825</name>
</gene>
<name>A0A7T8JVE0_CALRO</name>
<accession>A0A7T8JVE0</accession>
<sequence>MSDGWLPHGELLMQSGIPMEHWHSTSEMHQKTAQKMAERESNSKACFLSCAPSTF</sequence>
<reference evidence="3" key="1">
    <citation type="submission" date="2021-01" db="EMBL/GenBank/DDBJ databases">
        <title>Caligus Genome Assembly.</title>
        <authorList>
            <person name="Gallardo-Escarate C."/>
        </authorList>
    </citation>
    <scope>NUCLEOTIDE SEQUENCE [LARGE SCALE GENOMIC DNA]</scope>
</reference>
<evidence type="ECO:0000313" key="2">
    <source>
        <dbReference type="EMBL" id="QQP35561.1"/>
    </source>
</evidence>
<organism evidence="2 3">
    <name type="scientific">Caligus rogercresseyi</name>
    <name type="common">Sea louse</name>
    <dbReference type="NCBI Taxonomy" id="217165"/>
    <lineage>
        <taxon>Eukaryota</taxon>
        <taxon>Metazoa</taxon>
        <taxon>Ecdysozoa</taxon>
        <taxon>Arthropoda</taxon>
        <taxon>Crustacea</taxon>
        <taxon>Multicrustacea</taxon>
        <taxon>Hexanauplia</taxon>
        <taxon>Copepoda</taxon>
        <taxon>Siphonostomatoida</taxon>
        <taxon>Caligidae</taxon>
        <taxon>Caligus</taxon>
    </lineage>
</organism>
<protein>
    <submittedName>
        <fullName evidence="2">Uncharacterized protein</fullName>
    </submittedName>
</protein>
<dbReference type="Proteomes" id="UP000595437">
    <property type="component" value="Chromosome 18"/>
</dbReference>
<evidence type="ECO:0000256" key="1">
    <source>
        <dbReference type="SAM" id="MobiDB-lite"/>
    </source>
</evidence>
<evidence type="ECO:0000313" key="3">
    <source>
        <dbReference type="Proteomes" id="UP000595437"/>
    </source>
</evidence>
<dbReference type="EMBL" id="CP045907">
    <property type="protein sequence ID" value="QQP35561.1"/>
    <property type="molecule type" value="Genomic_DNA"/>
</dbReference>
<feature type="region of interest" description="Disordered" evidence="1">
    <location>
        <begin position="24"/>
        <end position="43"/>
    </location>
</feature>
<keyword evidence="3" id="KW-1185">Reference proteome</keyword>
<feature type="compositionally biased region" description="Basic and acidic residues" evidence="1">
    <location>
        <begin position="24"/>
        <end position="42"/>
    </location>
</feature>